<name>A0ABW5PQA8_9BACI</name>
<gene>
    <name evidence="8" type="ORF">ACFSTF_06950</name>
</gene>
<keyword evidence="5" id="KW-0777">Teichoic acid biosynthesis</keyword>
<keyword evidence="6 7" id="KW-0472">Membrane</keyword>
<comment type="similarity">
    <text evidence="2">Belongs to the CDP-glycerol glycerophosphotransferase family.</text>
</comment>
<keyword evidence="7" id="KW-0812">Transmembrane</keyword>
<dbReference type="InterPro" id="IPR051612">
    <property type="entry name" value="Teichoic_Acid_Biosynth"/>
</dbReference>
<dbReference type="SUPFAM" id="SSF53756">
    <property type="entry name" value="UDP-Glycosyltransferase/glycogen phosphorylase"/>
    <property type="match status" value="1"/>
</dbReference>
<dbReference type="Gene3D" id="3.40.50.12580">
    <property type="match status" value="1"/>
</dbReference>
<evidence type="ECO:0000256" key="1">
    <source>
        <dbReference type="ARBA" id="ARBA00004202"/>
    </source>
</evidence>
<dbReference type="Gene3D" id="3.40.50.11820">
    <property type="match status" value="1"/>
</dbReference>
<protein>
    <submittedName>
        <fullName evidence="8">CDP-glycerol glycerophosphotransferase family protein</fullName>
    </submittedName>
</protein>
<dbReference type="InterPro" id="IPR007554">
    <property type="entry name" value="Glycerophosphate_synth"/>
</dbReference>
<keyword evidence="4" id="KW-0808">Transferase</keyword>
<evidence type="ECO:0000256" key="7">
    <source>
        <dbReference type="SAM" id="Phobius"/>
    </source>
</evidence>
<comment type="subcellular location">
    <subcellularLocation>
        <location evidence="1">Cell membrane</location>
        <topology evidence="1">Peripheral membrane protein</topology>
    </subcellularLocation>
</comment>
<keyword evidence="3" id="KW-1003">Cell membrane</keyword>
<sequence length="385" mass="45806">MIREYIVTLYLFVFKILFTLCKIINLRNKVTFVISYSENNLYVYEEIMRQNLNCKVVFQCKGKCINDFKQTNEKVIQFETINPIHLFQSAYHLATSKVIFVDNYFGFLASIHFKKQVECIQLWHAAGAIKTFGLKDQSIWQRSKKARKRFTQVYQKFDKVVVGSNEMAEIFKKAFGVSERNILRTGIPRTDFFYEETKKRRVVNYFKNIFGSKKVILYAPTFRDGRHENIYQDIDLKLMREKLEAEYVLLLRLHPSIQSKMMYDLKYDGFVYDYSSWPNINELLLITNILITDYSSIPYEFSQLLRPIIFFPYDLEEYQLRRGLWDDYDKLVPGPVVKTTEGIIECIQNENYNLDHIKNFSKQWNMYSTGISSQNIVNYIKNRLG</sequence>
<dbReference type="Pfam" id="PF04464">
    <property type="entry name" value="Glyphos_transf"/>
    <property type="match status" value="1"/>
</dbReference>
<dbReference type="RefSeq" id="WP_141189127.1">
    <property type="nucleotide sequence ID" value="NZ_JBHUMR010000008.1"/>
</dbReference>
<evidence type="ECO:0000256" key="2">
    <source>
        <dbReference type="ARBA" id="ARBA00010488"/>
    </source>
</evidence>
<dbReference type="InterPro" id="IPR043149">
    <property type="entry name" value="TagF_N"/>
</dbReference>
<keyword evidence="7" id="KW-1133">Transmembrane helix</keyword>
<accession>A0ABW5PQA8</accession>
<dbReference type="EMBL" id="JBHUMR010000008">
    <property type="protein sequence ID" value="MFD2617049.1"/>
    <property type="molecule type" value="Genomic_DNA"/>
</dbReference>
<dbReference type="InterPro" id="IPR043148">
    <property type="entry name" value="TagF_C"/>
</dbReference>
<organism evidence="8 9">
    <name type="scientific">Terrilactibacillus laevilacticus</name>
    <dbReference type="NCBI Taxonomy" id="1380157"/>
    <lineage>
        <taxon>Bacteria</taxon>
        <taxon>Bacillati</taxon>
        <taxon>Bacillota</taxon>
        <taxon>Bacilli</taxon>
        <taxon>Bacillales</taxon>
        <taxon>Bacillaceae</taxon>
        <taxon>Terrilactibacillus</taxon>
    </lineage>
</organism>
<dbReference type="Proteomes" id="UP001597458">
    <property type="component" value="Unassembled WGS sequence"/>
</dbReference>
<feature type="transmembrane region" description="Helical" evidence="7">
    <location>
        <begin position="6"/>
        <end position="24"/>
    </location>
</feature>
<evidence type="ECO:0000256" key="5">
    <source>
        <dbReference type="ARBA" id="ARBA00022944"/>
    </source>
</evidence>
<keyword evidence="9" id="KW-1185">Reference proteome</keyword>
<evidence type="ECO:0000256" key="6">
    <source>
        <dbReference type="ARBA" id="ARBA00023136"/>
    </source>
</evidence>
<evidence type="ECO:0000256" key="3">
    <source>
        <dbReference type="ARBA" id="ARBA00022475"/>
    </source>
</evidence>
<evidence type="ECO:0000313" key="8">
    <source>
        <dbReference type="EMBL" id="MFD2617049.1"/>
    </source>
</evidence>
<evidence type="ECO:0000313" key="9">
    <source>
        <dbReference type="Proteomes" id="UP001597458"/>
    </source>
</evidence>
<proteinExistence type="inferred from homology"/>
<dbReference type="PANTHER" id="PTHR37316">
    <property type="entry name" value="TEICHOIC ACID GLYCEROL-PHOSPHATE PRIMASE"/>
    <property type="match status" value="1"/>
</dbReference>
<reference evidence="9" key="1">
    <citation type="journal article" date="2019" name="Int. J. Syst. Evol. Microbiol.">
        <title>The Global Catalogue of Microorganisms (GCM) 10K type strain sequencing project: providing services to taxonomists for standard genome sequencing and annotation.</title>
        <authorList>
            <consortium name="The Broad Institute Genomics Platform"/>
            <consortium name="The Broad Institute Genome Sequencing Center for Infectious Disease"/>
            <person name="Wu L."/>
            <person name="Ma J."/>
        </authorList>
    </citation>
    <scope>NUCLEOTIDE SEQUENCE [LARGE SCALE GENOMIC DNA]</scope>
    <source>
        <strain evidence="9">TISTR 2241</strain>
    </source>
</reference>
<evidence type="ECO:0000256" key="4">
    <source>
        <dbReference type="ARBA" id="ARBA00022679"/>
    </source>
</evidence>
<comment type="caution">
    <text evidence="8">The sequence shown here is derived from an EMBL/GenBank/DDBJ whole genome shotgun (WGS) entry which is preliminary data.</text>
</comment>
<dbReference type="PANTHER" id="PTHR37316:SF1">
    <property type="entry name" value="TEICHOIC ACID GLYCEROL-PHOSPHATE PRIMASE"/>
    <property type="match status" value="1"/>
</dbReference>